<gene>
    <name evidence="2" type="ORF">EGW08_018396</name>
</gene>
<reference evidence="2 3" key="1">
    <citation type="submission" date="2019-01" db="EMBL/GenBank/DDBJ databases">
        <title>A draft genome assembly of the solar-powered sea slug Elysia chlorotica.</title>
        <authorList>
            <person name="Cai H."/>
            <person name="Li Q."/>
            <person name="Fang X."/>
            <person name="Li J."/>
            <person name="Curtis N.E."/>
            <person name="Altenburger A."/>
            <person name="Shibata T."/>
            <person name="Feng M."/>
            <person name="Maeda T."/>
            <person name="Schwartz J.A."/>
            <person name="Shigenobu S."/>
            <person name="Lundholm N."/>
            <person name="Nishiyama T."/>
            <person name="Yang H."/>
            <person name="Hasebe M."/>
            <person name="Li S."/>
            <person name="Pierce S.K."/>
            <person name="Wang J."/>
        </authorList>
    </citation>
    <scope>NUCLEOTIDE SEQUENCE [LARGE SCALE GENOMIC DNA]</scope>
    <source>
        <strain evidence="2">EC2010</strain>
        <tissue evidence="2">Whole organism of an adult</tissue>
    </source>
</reference>
<proteinExistence type="predicted"/>
<name>A0A3S0ZFQ9_ELYCH</name>
<feature type="non-terminal residue" evidence="2">
    <location>
        <position position="1"/>
    </location>
</feature>
<sequence length="92" mass="10511">EFLPQIFENVEGDAGDGRDHQDLPHKVPVIFFLHTKIVTEDRQRGNVDSKGEDLSNNHQVVPVSHIEAHHEQLSEDEGRECDAHNMDELSFK</sequence>
<evidence type="ECO:0000313" key="3">
    <source>
        <dbReference type="Proteomes" id="UP000271974"/>
    </source>
</evidence>
<feature type="compositionally biased region" description="Basic and acidic residues" evidence="1">
    <location>
        <begin position="80"/>
        <end position="92"/>
    </location>
</feature>
<dbReference type="EMBL" id="RQTK01000894">
    <property type="protein sequence ID" value="RUS73852.1"/>
    <property type="molecule type" value="Genomic_DNA"/>
</dbReference>
<dbReference type="AlphaFoldDB" id="A0A3S0ZFQ9"/>
<evidence type="ECO:0000256" key="1">
    <source>
        <dbReference type="SAM" id="MobiDB-lite"/>
    </source>
</evidence>
<evidence type="ECO:0000313" key="2">
    <source>
        <dbReference type="EMBL" id="RUS73852.1"/>
    </source>
</evidence>
<keyword evidence="3" id="KW-1185">Reference proteome</keyword>
<accession>A0A3S0ZFQ9</accession>
<organism evidence="2 3">
    <name type="scientific">Elysia chlorotica</name>
    <name type="common">Eastern emerald elysia</name>
    <name type="synonym">Sea slug</name>
    <dbReference type="NCBI Taxonomy" id="188477"/>
    <lineage>
        <taxon>Eukaryota</taxon>
        <taxon>Metazoa</taxon>
        <taxon>Spiralia</taxon>
        <taxon>Lophotrochozoa</taxon>
        <taxon>Mollusca</taxon>
        <taxon>Gastropoda</taxon>
        <taxon>Heterobranchia</taxon>
        <taxon>Euthyneura</taxon>
        <taxon>Panpulmonata</taxon>
        <taxon>Sacoglossa</taxon>
        <taxon>Placobranchoidea</taxon>
        <taxon>Plakobranchidae</taxon>
        <taxon>Elysia</taxon>
    </lineage>
</organism>
<dbReference type="Proteomes" id="UP000271974">
    <property type="component" value="Unassembled WGS sequence"/>
</dbReference>
<feature type="region of interest" description="Disordered" evidence="1">
    <location>
        <begin position="1"/>
        <end position="23"/>
    </location>
</feature>
<feature type="region of interest" description="Disordered" evidence="1">
    <location>
        <begin position="68"/>
        <end position="92"/>
    </location>
</feature>
<protein>
    <submittedName>
        <fullName evidence="2">Uncharacterized protein</fullName>
    </submittedName>
</protein>
<comment type="caution">
    <text evidence="2">The sequence shown here is derived from an EMBL/GenBank/DDBJ whole genome shotgun (WGS) entry which is preliminary data.</text>
</comment>